<evidence type="ECO:0000313" key="9">
    <source>
        <dbReference type="Proteomes" id="UP000572540"/>
    </source>
</evidence>
<comment type="caution">
    <text evidence="7">The sequence shown here is derived from an EMBL/GenBank/DDBJ whole genome shotgun (WGS) entry which is preliminary data.</text>
</comment>
<dbReference type="Proteomes" id="UP000540929">
    <property type="component" value="Unassembled WGS sequence"/>
</dbReference>
<evidence type="ECO:0000313" key="8">
    <source>
        <dbReference type="Proteomes" id="UP000540929"/>
    </source>
</evidence>
<dbReference type="Proteomes" id="UP000572540">
    <property type="component" value="Unassembled WGS sequence"/>
</dbReference>
<dbReference type="PANTHER" id="PTHR45138:SF9">
    <property type="entry name" value="DIGUANYLATE CYCLASE DGCM-RELATED"/>
    <property type="match status" value="1"/>
</dbReference>
<sequence length="587" mass="64410">MSIDRRFSISATAALFPVLLLCGWLVVHEWRAYVGADDALRAFEAYRAGLEAVEKVSAERGPTNSLLGQALPIPQAMMLSLRRARDDSDARIEKLLAMLQADRCQSCVVEPARIAEARSELADARANADRLIDLPLASRRERALTGAVDRMIGIVPQFAPAINALAANVVKGDAGALNCLILATLSADLREYAGQLGSHFTAALTARRPLDEDDQLAIERTEGRIDQLRALIDAHVRGRPALNSLAFDRMNREYFGVGIAYITDVRRLATRAGGAGISPGQLANRYVPQMRSISAFRDQVLDLAQTEVRRHREEAMALLAGSALASFLLIAALLSMVMLFRRRVIRPLLDATRVIGAIANGDLTAEVPAAPYRDEVKAMFDAIDVLKANSVERDRLERERASLIYELKTMAETDFLTRLLNRRAFESRARATCAEQNAAAPELALIMFDLDHFKKINDTYGHDTGDRALQIVAALCRETCRPSDIVARWGGEEFAVLSRVHDAAQALAIADRLRRRIRETRIPFEGGEGFTMTASFGVAFGLASASACDSGDVGRLFRRADRLLYQAKEAGRDRVVADPTTVLDDAP</sequence>
<dbReference type="AlphaFoldDB" id="A0A7Y9WI49"/>
<dbReference type="InterPro" id="IPR000160">
    <property type="entry name" value="GGDEF_dom"/>
</dbReference>
<evidence type="ECO:0000256" key="3">
    <source>
        <dbReference type="SAM" id="Phobius"/>
    </source>
</evidence>
<feature type="domain" description="GGDEF" evidence="5">
    <location>
        <begin position="441"/>
        <end position="580"/>
    </location>
</feature>
<name>A0A7Y9WI49_9BURK</name>
<evidence type="ECO:0000313" key="7">
    <source>
        <dbReference type="EMBL" id="NYH20775.1"/>
    </source>
</evidence>
<dbReference type="GO" id="GO:0052621">
    <property type="term" value="F:diguanylate cyclase activity"/>
    <property type="evidence" value="ECO:0007669"/>
    <property type="project" value="UniProtKB-EC"/>
</dbReference>
<dbReference type="NCBIfam" id="TIGR00254">
    <property type="entry name" value="GGDEF"/>
    <property type="match status" value="1"/>
</dbReference>
<dbReference type="InterPro" id="IPR003660">
    <property type="entry name" value="HAMP_dom"/>
</dbReference>
<dbReference type="EMBL" id="JACCAS010000001">
    <property type="protein sequence ID" value="NYH20775.1"/>
    <property type="molecule type" value="Genomic_DNA"/>
</dbReference>
<dbReference type="Gene3D" id="6.10.340.10">
    <property type="match status" value="1"/>
</dbReference>
<keyword evidence="3" id="KW-0472">Membrane</keyword>
<feature type="transmembrane region" description="Helical" evidence="3">
    <location>
        <begin position="315"/>
        <end position="340"/>
    </location>
</feature>
<dbReference type="SMART" id="SM00304">
    <property type="entry name" value="HAMP"/>
    <property type="match status" value="1"/>
</dbReference>
<reference evidence="8 9" key="1">
    <citation type="submission" date="2020-07" db="EMBL/GenBank/DDBJ databases">
        <title>Exploring microbial biodiversity for novel pathways involved in the catabolism of aromatic compounds derived from lignin.</title>
        <authorList>
            <person name="Elkins J."/>
        </authorList>
    </citation>
    <scope>NUCLEOTIDE SEQUENCE [LARGE SCALE GENOMIC DNA]</scope>
    <source>
        <strain evidence="6 9">H2C3B</strain>
        <strain evidence="7 8">H2C3C</strain>
    </source>
</reference>
<dbReference type="InterPro" id="IPR050469">
    <property type="entry name" value="Diguanylate_Cyclase"/>
</dbReference>
<feature type="transmembrane region" description="Helical" evidence="3">
    <location>
        <begin position="7"/>
        <end position="27"/>
    </location>
</feature>
<dbReference type="InterPro" id="IPR043128">
    <property type="entry name" value="Rev_trsase/Diguanyl_cyclase"/>
</dbReference>
<evidence type="ECO:0000256" key="1">
    <source>
        <dbReference type="ARBA" id="ARBA00012528"/>
    </source>
</evidence>
<dbReference type="CDD" id="cd01949">
    <property type="entry name" value="GGDEF"/>
    <property type="match status" value="1"/>
</dbReference>
<keyword evidence="3" id="KW-1133">Transmembrane helix</keyword>
<dbReference type="Pfam" id="PF00672">
    <property type="entry name" value="HAMP"/>
    <property type="match status" value="1"/>
</dbReference>
<dbReference type="SUPFAM" id="SSF55073">
    <property type="entry name" value="Nucleotide cyclase"/>
    <property type="match status" value="1"/>
</dbReference>
<dbReference type="SUPFAM" id="SSF158472">
    <property type="entry name" value="HAMP domain-like"/>
    <property type="match status" value="1"/>
</dbReference>
<evidence type="ECO:0000313" key="6">
    <source>
        <dbReference type="EMBL" id="NYH20195.1"/>
    </source>
</evidence>
<dbReference type="GO" id="GO:1902201">
    <property type="term" value="P:negative regulation of bacterial-type flagellum-dependent cell motility"/>
    <property type="evidence" value="ECO:0007669"/>
    <property type="project" value="TreeGrafter"/>
</dbReference>
<dbReference type="EMBL" id="JACCAU010000001">
    <property type="protein sequence ID" value="NYH20195.1"/>
    <property type="molecule type" value="Genomic_DNA"/>
</dbReference>
<dbReference type="PROSITE" id="PS50885">
    <property type="entry name" value="HAMP"/>
    <property type="match status" value="1"/>
</dbReference>
<gene>
    <name evidence="7" type="ORF">GGD40_000254</name>
    <name evidence="6" type="ORF">GGD41_007423</name>
</gene>
<dbReference type="Gene3D" id="3.30.70.270">
    <property type="match status" value="1"/>
</dbReference>
<dbReference type="FunFam" id="3.30.70.270:FF:000001">
    <property type="entry name" value="Diguanylate cyclase domain protein"/>
    <property type="match status" value="1"/>
</dbReference>
<evidence type="ECO:0000259" key="4">
    <source>
        <dbReference type="PROSITE" id="PS50885"/>
    </source>
</evidence>
<dbReference type="EC" id="2.7.7.65" evidence="1"/>
<dbReference type="GO" id="GO:0005886">
    <property type="term" value="C:plasma membrane"/>
    <property type="evidence" value="ECO:0007669"/>
    <property type="project" value="TreeGrafter"/>
</dbReference>
<comment type="catalytic activity">
    <reaction evidence="2">
        <text>2 GTP = 3',3'-c-di-GMP + 2 diphosphate</text>
        <dbReference type="Rhea" id="RHEA:24898"/>
        <dbReference type="ChEBI" id="CHEBI:33019"/>
        <dbReference type="ChEBI" id="CHEBI:37565"/>
        <dbReference type="ChEBI" id="CHEBI:58805"/>
        <dbReference type="EC" id="2.7.7.65"/>
    </reaction>
</comment>
<evidence type="ECO:0000259" key="5">
    <source>
        <dbReference type="PROSITE" id="PS50887"/>
    </source>
</evidence>
<dbReference type="GO" id="GO:0043709">
    <property type="term" value="P:cell adhesion involved in single-species biofilm formation"/>
    <property type="evidence" value="ECO:0007669"/>
    <property type="project" value="TreeGrafter"/>
</dbReference>
<protein>
    <recommendedName>
        <fullName evidence="1">diguanylate cyclase</fullName>
        <ecNumber evidence="1">2.7.7.65</ecNumber>
    </recommendedName>
</protein>
<keyword evidence="3" id="KW-0812">Transmembrane</keyword>
<proteinExistence type="predicted"/>
<evidence type="ECO:0000256" key="2">
    <source>
        <dbReference type="ARBA" id="ARBA00034247"/>
    </source>
</evidence>
<dbReference type="SMART" id="SM00267">
    <property type="entry name" value="GGDEF"/>
    <property type="match status" value="1"/>
</dbReference>
<dbReference type="GO" id="GO:0007165">
    <property type="term" value="P:signal transduction"/>
    <property type="evidence" value="ECO:0007669"/>
    <property type="project" value="InterPro"/>
</dbReference>
<dbReference type="Pfam" id="PF00990">
    <property type="entry name" value="GGDEF"/>
    <property type="match status" value="1"/>
</dbReference>
<feature type="domain" description="HAMP" evidence="4">
    <location>
        <begin position="342"/>
        <end position="395"/>
    </location>
</feature>
<keyword evidence="8" id="KW-1185">Reference proteome</keyword>
<dbReference type="InterPro" id="IPR029787">
    <property type="entry name" value="Nucleotide_cyclase"/>
</dbReference>
<organism evidence="7 8">
    <name type="scientific">Paraburkholderia bryophila</name>
    <dbReference type="NCBI Taxonomy" id="420952"/>
    <lineage>
        <taxon>Bacteria</taxon>
        <taxon>Pseudomonadati</taxon>
        <taxon>Pseudomonadota</taxon>
        <taxon>Betaproteobacteria</taxon>
        <taxon>Burkholderiales</taxon>
        <taxon>Burkholderiaceae</taxon>
        <taxon>Paraburkholderia</taxon>
    </lineage>
</organism>
<accession>A0A7Y9WI49</accession>
<dbReference type="PROSITE" id="PS50887">
    <property type="entry name" value="GGDEF"/>
    <property type="match status" value="1"/>
</dbReference>
<dbReference type="RefSeq" id="WP_257030303.1">
    <property type="nucleotide sequence ID" value="NZ_JACCAS010000001.1"/>
</dbReference>
<dbReference type="PANTHER" id="PTHR45138">
    <property type="entry name" value="REGULATORY COMPONENTS OF SENSORY TRANSDUCTION SYSTEM"/>
    <property type="match status" value="1"/>
</dbReference>